<keyword evidence="2" id="KW-0472">Membrane</keyword>
<protein>
    <submittedName>
        <fullName evidence="4">Sugar transferase</fullName>
    </submittedName>
</protein>
<dbReference type="AlphaFoldDB" id="A0A5R9K7W4"/>
<dbReference type="InterPro" id="IPR003362">
    <property type="entry name" value="Bact_transf"/>
</dbReference>
<dbReference type="EMBL" id="VCEI01000029">
    <property type="protein sequence ID" value="TLU89909.1"/>
    <property type="molecule type" value="Genomic_DNA"/>
</dbReference>
<dbReference type="Proteomes" id="UP000309788">
    <property type="component" value="Unassembled WGS sequence"/>
</dbReference>
<reference evidence="4 5" key="1">
    <citation type="submission" date="2019-05" db="EMBL/GenBank/DDBJ databases">
        <authorList>
            <person name="Qu J.-H."/>
        </authorList>
    </citation>
    <scope>NUCLEOTIDE SEQUENCE [LARGE SCALE GENOMIC DNA]</scope>
    <source>
        <strain evidence="4 5">Z12</strain>
    </source>
</reference>
<comment type="caution">
    <text evidence="4">The sequence shown here is derived from an EMBL/GenBank/DDBJ whole genome shotgun (WGS) entry which is preliminary data.</text>
</comment>
<evidence type="ECO:0000256" key="1">
    <source>
        <dbReference type="ARBA" id="ARBA00006464"/>
    </source>
</evidence>
<keyword evidence="2" id="KW-1133">Transmembrane helix</keyword>
<feature type="transmembrane region" description="Helical" evidence="2">
    <location>
        <begin position="12"/>
        <end position="36"/>
    </location>
</feature>
<dbReference type="OrthoDB" id="9774190at2"/>
<evidence type="ECO:0000256" key="2">
    <source>
        <dbReference type="SAM" id="Phobius"/>
    </source>
</evidence>
<name>A0A5R9K7W4_9BACT</name>
<dbReference type="PANTHER" id="PTHR30576:SF8">
    <property type="entry name" value="UNDECAPRENYL-PHOSPHATE GALACTOSE PHOSPHOTRANSFERASE"/>
    <property type="match status" value="1"/>
</dbReference>
<comment type="similarity">
    <text evidence="1">Belongs to the bacterial sugar transferase family.</text>
</comment>
<proteinExistence type="inferred from homology"/>
<evidence type="ECO:0000259" key="3">
    <source>
        <dbReference type="Pfam" id="PF02397"/>
    </source>
</evidence>
<keyword evidence="4" id="KW-0808">Transferase</keyword>
<evidence type="ECO:0000313" key="5">
    <source>
        <dbReference type="Proteomes" id="UP000309788"/>
    </source>
</evidence>
<dbReference type="Pfam" id="PF02397">
    <property type="entry name" value="Bac_transf"/>
    <property type="match status" value="1"/>
</dbReference>
<accession>A0A5R9K7W4</accession>
<organism evidence="4 5">
    <name type="scientific">Dyadobacter sediminis</name>
    <dbReference type="NCBI Taxonomy" id="1493691"/>
    <lineage>
        <taxon>Bacteria</taxon>
        <taxon>Pseudomonadati</taxon>
        <taxon>Bacteroidota</taxon>
        <taxon>Cytophagia</taxon>
        <taxon>Cytophagales</taxon>
        <taxon>Spirosomataceae</taxon>
        <taxon>Dyadobacter</taxon>
    </lineage>
</organism>
<sequence length="196" mass="22878">MYIRSGKRIFDIFIAAAGLILLLPLFILLVLLLSFVHKGKPFFFQQRPGLNEKIFTIIKFRTINNTGKIGMQLAGDVSVTGNFLRRTSLDEIPQLWNVIRGEMSIVGPRPLLTEYLELYSEDQRRRHAVLPGITGWAQVKGRNHLAWEQKFEYDLWYVKNRSFRLDMKIIFLTISRVFRKEGINFRCGSHIDKFSN</sequence>
<keyword evidence="2" id="KW-0812">Transmembrane</keyword>
<dbReference type="GO" id="GO:0016780">
    <property type="term" value="F:phosphotransferase activity, for other substituted phosphate groups"/>
    <property type="evidence" value="ECO:0007669"/>
    <property type="project" value="TreeGrafter"/>
</dbReference>
<gene>
    <name evidence="4" type="ORF">FEM55_20485</name>
</gene>
<evidence type="ECO:0000313" key="4">
    <source>
        <dbReference type="EMBL" id="TLU89909.1"/>
    </source>
</evidence>
<keyword evidence="5" id="KW-1185">Reference proteome</keyword>
<feature type="domain" description="Bacterial sugar transferase" evidence="3">
    <location>
        <begin position="7"/>
        <end position="178"/>
    </location>
</feature>
<dbReference type="PANTHER" id="PTHR30576">
    <property type="entry name" value="COLANIC BIOSYNTHESIS UDP-GLUCOSE LIPID CARRIER TRANSFERASE"/>
    <property type="match status" value="1"/>
</dbReference>
<dbReference type="RefSeq" id="WP_138283261.1">
    <property type="nucleotide sequence ID" value="NZ_BMGE01000006.1"/>
</dbReference>